<accession>A0A4Y2VIM0</accession>
<proteinExistence type="predicted"/>
<protein>
    <submittedName>
        <fullName evidence="2">Uncharacterized protein</fullName>
    </submittedName>
</protein>
<feature type="region of interest" description="Disordered" evidence="1">
    <location>
        <begin position="32"/>
        <end position="101"/>
    </location>
</feature>
<sequence length="101" mass="11395">MEMNAIVTNVMYVEGHPTSRIMVNGTLFTNIQERRNTGNRKNTALAPFSKESKQQVNSNNSNSTNNSAQRLAADQLAMRRRLQRDSCRSTHVPRLSAYLPS</sequence>
<evidence type="ECO:0000256" key="1">
    <source>
        <dbReference type="SAM" id="MobiDB-lite"/>
    </source>
</evidence>
<dbReference type="EMBL" id="BGPR01046675">
    <property type="protein sequence ID" value="GBO23617.1"/>
    <property type="molecule type" value="Genomic_DNA"/>
</dbReference>
<feature type="compositionally biased region" description="Low complexity" evidence="1">
    <location>
        <begin position="57"/>
        <end position="67"/>
    </location>
</feature>
<evidence type="ECO:0000313" key="3">
    <source>
        <dbReference type="Proteomes" id="UP000499080"/>
    </source>
</evidence>
<dbReference type="AlphaFoldDB" id="A0A4Y2VIM0"/>
<reference evidence="2 3" key="1">
    <citation type="journal article" date="2019" name="Sci. Rep.">
        <title>Orb-weaving spider Araneus ventricosus genome elucidates the spidroin gene catalogue.</title>
        <authorList>
            <person name="Kono N."/>
            <person name="Nakamura H."/>
            <person name="Ohtoshi R."/>
            <person name="Moran D.A.P."/>
            <person name="Shinohara A."/>
            <person name="Yoshida Y."/>
            <person name="Fujiwara M."/>
            <person name="Mori M."/>
            <person name="Tomita M."/>
            <person name="Arakawa K."/>
        </authorList>
    </citation>
    <scope>NUCLEOTIDE SEQUENCE [LARGE SCALE GENOMIC DNA]</scope>
</reference>
<comment type="caution">
    <text evidence="2">The sequence shown here is derived from an EMBL/GenBank/DDBJ whole genome shotgun (WGS) entry which is preliminary data.</text>
</comment>
<name>A0A4Y2VIM0_ARAVE</name>
<dbReference type="Proteomes" id="UP000499080">
    <property type="component" value="Unassembled WGS sequence"/>
</dbReference>
<evidence type="ECO:0000313" key="2">
    <source>
        <dbReference type="EMBL" id="GBO23617.1"/>
    </source>
</evidence>
<keyword evidence="3" id="KW-1185">Reference proteome</keyword>
<organism evidence="2 3">
    <name type="scientific">Araneus ventricosus</name>
    <name type="common">Orbweaver spider</name>
    <name type="synonym">Epeira ventricosa</name>
    <dbReference type="NCBI Taxonomy" id="182803"/>
    <lineage>
        <taxon>Eukaryota</taxon>
        <taxon>Metazoa</taxon>
        <taxon>Ecdysozoa</taxon>
        <taxon>Arthropoda</taxon>
        <taxon>Chelicerata</taxon>
        <taxon>Arachnida</taxon>
        <taxon>Araneae</taxon>
        <taxon>Araneomorphae</taxon>
        <taxon>Entelegynae</taxon>
        <taxon>Araneoidea</taxon>
        <taxon>Araneidae</taxon>
        <taxon>Araneus</taxon>
    </lineage>
</organism>
<gene>
    <name evidence="2" type="ORF">AVEN_83893_1</name>
</gene>